<evidence type="ECO:0000313" key="6">
    <source>
        <dbReference type="Proteomes" id="UP001159428"/>
    </source>
</evidence>
<dbReference type="CDD" id="cd00054">
    <property type="entry name" value="EGF_CA"/>
    <property type="match status" value="2"/>
</dbReference>
<dbReference type="InterPro" id="IPR050969">
    <property type="entry name" value="Dev_Signal_Modulators"/>
</dbReference>
<feature type="disulfide bond" evidence="3">
    <location>
        <begin position="366"/>
        <end position="383"/>
    </location>
</feature>
<dbReference type="SUPFAM" id="SSF56496">
    <property type="entry name" value="Fibrinogen C-terminal domain-like"/>
    <property type="match status" value="1"/>
</dbReference>
<dbReference type="AlphaFoldDB" id="A0AAU9VT38"/>
<dbReference type="GO" id="GO:0009986">
    <property type="term" value="C:cell surface"/>
    <property type="evidence" value="ECO:0007669"/>
    <property type="project" value="TreeGrafter"/>
</dbReference>
<comment type="caution">
    <text evidence="3">Lacks conserved residue(s) required for the propagation of feature annotation.</text>
</comment>
<feature type="domain" description="EGF-like" evidence="4">
    <location>
        <begin position="713"/>
        <end position="751"/>
    </location>
</feature>
<keyword evidence="3" id="KW-0245">EGF-like domain</keyword>
<feature type="disulfide bond" evidence="3">
    <location>
        <begin position="741"/>
        <end position="750"/>
    </location>
</feature>
<dbReference type="InterPro" id="IPR000742">
    <property type="entry name" value="EGF"/>
</dbReference>
<dbReference type="SMART" id="SM00181">
    <property type="entry name" value="EGF"/>
    <property type="match status" value="3"/>
</dbReference>
<dbReference type="InterPro" id="IPR036056">
    <property type="entry name" value="Fibrinogen-like_C"/>
</dbReference>
<dbReference type="PANTHER" id="PTHR14949">
    <property type="entry name" value="EGF-LIKE-DOMAIN, MULTIPLE 7, 8"/>
    <property type="match status" value="1"/>
</dbReference>
<dbReference type="Gene3D" id="2.60.120.1000">
    <property type="match status" value="3"/>
</dbReference>
<gene>
    <name evidence="5" type="ORF">PMEA_00022114</name>
</gene>
<dbReference type="Gene3D" id="2.10.25.10">
    <property type="entry name" value="Laminin"/>
    <property type="match status" value="2"/>
</dbReference>
<accession>A0AAU9VT38</accession>
<comment type="caution">
    <text evidence="5">The sequence shown here is derived from an EMBL/GenBank/DDBJ whole genome shotgun (WGS) entry which is preliminary data.</text>
</comment>
<name>A0AAU9VT38_9CNID</name>
<keyword evidence="1" id="KW-0732">Signal</keyword>
<organism evidence="5 6">
    <name type="scientific">Pocillopora meandrina</name>
    <dbReference type="NCBI Taxonomy" id="46732"/>
    <lineage>
        <taxon>Eukaryota</taxon>
        <taxon>Metazoa</taxon>
        <taxon>Cnidaria</taxon>
        <taxon>Anthozoa</taxon>
        <taxon>Hexacorallia</taxon>
        <taxon>Scleractinia</taxon>
        <taxon>Astrocoeniina</taxon>
        <taxon>Pocilloporidae</taxon>
        <taxon>Pocillopora</taxon>
    </lineage>
</organism>
<keyword evidence="2 3" id="KW-1015">Disulfide bond</keyword>
<dbReference type="FunFam" id="2.10.25.10:FF:000610">
    <property type="entry name" value="protein HEG homolog 1 isoform X1"/>
    <property type="match status" value="2"/>
</dbReference>
<feature type="disulfide bond" evidence="3">
    <location>
        <begin position="385"/>
        <end position="394"/>
    </location>
</feature>
<proteinExistence type="predicted"/>
<keyword evidence="6" id="KW-1185">Reference proteome</keyword>
<dbReference type="PROSITE" id="PS50026">
    <property type="entry name" value="EGF_3"/>
    <property type="match status" value="2"/>
</dbReference>
<dbReference type="EMBL" id="CALNXJ010000004">
    <property type="protein sequence ID" value="CAH3037488.1"/>
    <property type="molecule type" value="Genomic_DNA"/>
</dbReference>
<feature type="disulfide bond" evidence="3">
    <location>
        <begin position="722"/>
        <end position="739"/>
    </location>
</feature>
<dbReference type="Pfam" id="PF00008">
    <property type="entry name" value="EGF"/>
    <property type="match status" value="2"/>
</dbReference>
<feature type="domain" description="EGF-like" evidence="4">
    <location>
        <begin position="357"/>
        <end position="395"/>
    </location>
</feature>
<evidence type="ECO:0000313" key="5">
    <source>
        <dbReference type="EMBL" id="CAH3037488.1"/>
    </source>
</evidence>
<dbReference type="NCBIfam" id="NF040941">
    <property type="entry name" value="GGGWT_bact"/>
    <property type="match status" value="1"/>
</dbReference>
<dbReference type="Proteomes" id="UP001159428">
    <property type="component" value="Unassembled WGS sequence"/>
</dbReference>
<evidence type="ECO:0000256" key="2">
    <source>
        <dbReference type="ARBA" id="ARBA00023157"/>
    </source>
</evidence>
<dbReference type="GO" id="GO:0005576">
    <property type="term" value="C:extracellular region"/>
    <property type="evidence" value="ECO:0007669"/>
    <property type="project" value="TreeGrafter"/>
</dbReference>
<dbReference type="PROSITE" id="PS00022">
    <property type="entry name" value="EGF_1"/>
    <property type="match status" value="3"/>
</dbReference>
<reference evidence="5 6" key="1">
    <citation type="submission" date="2022-05" db="EMBL/GenBank/DDBJ databases">
        <authorList>
            <consortium name="Genoscope - CEA"/>
            <person name="William W."/>
        </authorList>
    </citation>
    <scope>NUCLEOTIDE SEQUENCE [LARGE SCALE GENOMIC DNA]</scope>
</reference>
<sequence length="954" mass="106802">MFIFRSYNLDFRYFNRIPAVAVAALNGTCQVGFTSKGFRCVCVHGFVGENCGGTMKLFFELYLFPILHREAKSGLYMIDSDSERELLPHKVMCNMTDKNGVGVTVISHDSENRTLVKGCEDAGCYSRNINHTGASLFQLKSLTAFSLHCEQFVMYECYHSRMKGNSFLTALPAATSVSTRMNSSCYFKRGTRSFPVNLSILLGIRLASVFACNGDLNSFNTNEFQNQITPPVCDDLSLVFTGDASASVISALSYCENLEQIMLQSKILLWSTTGDECRIILFEEPISNKVISGHTIKSEEVPDEGSCRMMCYMEPNCVSINVRLTQGGRYKCELNNATVDESKLTFLQETDAYYLAIENPCSSSPCLNNGTCQVGFTSKGFRCVCVHGFVGENCSVFWPKSCSDLKRVYPNTKSGPCTIYPGGEGGLQPYNVTCDMIDENEIGVTVVSHDSENRTLVDGYEGNGSYSRDIHYQGANISQLVSLINVSKHCEQFIKYECFGSTLNDGFWVSRDSVEMNYWGGTAPDSGKCACGMYNNCANEEKVCNCNKNDGKWREDSGLLTEKTHLPVKQLRFGDTGGNDEHGYHTLGKFKCDKCRFIMFEEPKPHRAIKGHMIRSEEVVNEGFCRTMCYMEPNCVSINVKPLQGGKYNCELNNATADERQLVFLEPETFNAYYLAVEVSKLFIYMFSFRGPCGKCCVMSLKLSFSYYLFRFQQNPCSSSPCLNDGTCQVGFTSKGFRCLCVPGYAGANCSVPPKSCSHLKKLHREAKSGLYMIDPDSEGELLPYKVMCNMTGKNGVGVTVISHDSENRTLVKGCENAGCYSRNIIYTGASLFQLKSLTAVSLHCEQFVKYECYHSRMKGFAWWLSRDSKKMTYWGGAKPRGNRLRCACRMKKTCTRAGYRCNCDANDRQWREDSGILSDKTDLPVKQLRFGDARQNYERGYHTLGKLKCYGTA</sequence>
<dbReference type="SUPFAM" id="SSF57196">
    <property type="entry name" value="EGF/Laminin"/>
    <property type="match status" value="2"/>
</dbReference>
<evidence type="ECO:0000256" key="1">
    <source>
        <dbReference type="ARBA" id="ARBA00022729"/>
    </source>
</evidence>
<evidence type="ECO:0000259" key="4">
    <source>
        <dbReference type="PROSITE" id="PS50026"/>
    </source>
</evidence>
<evidence type="ECO:0000256" key="3">
    <source>
        <dbReference type="PROSITE-ProRule" id="PRU00076"/>
    </source>
</evidence>
<dbReference type="PROSITE" id="PS01186">
    <property type="entry name" value="EGF_2"/>
    <property type="match status" value="3"/>
</dbReference>
<protein>
    <recommendedName>
        <fullName evidence="4">EGF-like domain-containing protein</fullName>
    </recommendedName>
</protein>
<dbReference type="GO" id="GO:0005102">
    <property type="term" value="F:signaling receptor binding"/>
    <property type="evidence" value="ECO:0007669"/>
    <property type="project" value="TreeGrafter"/>
</dbReference>
<dbReference type="PANTHER" id="PTHR14949:SF54">
    <property type="entry name" value="VWFD DOMAIN-CONTAINING PROTEIN"/>
    <property type="match status" value="1"/>
</dbReference>